<dbReference type="InterPro" id="IPR017283">
    <property type="entry name" value="HchA"/>
</dbReference>
<dbReference type="InterPro" id="IPR029062">
    <property type="entry name" value="Class_I_gatase-like"/>
</dbReference>
<dbReference type="Pfam" id="PF01965">
    <property type="entry name" value="DJ-1_PfpI"/>
    <property type="match status" value="1"/>
</dbReference>
<reference evidence="7 8" key="1">
    <citation type="submission" date="2019-04" db="EMBL/GenBank/DDBJ databases">
        <title>Microbes associate with the intestines of laboratory mice.</title>
        <authorList>
            <person name="Navarre W."/>
            <person name="Wong E."/>
            <person name="Huang K."/>
            <person name="Tropini C."/>
            <person name="Ng K."/>
            <person name="Yu B."/>
        </authorList>
    </citation>
    <scope>NUCLEOTIDE SEQUENCE [LARGE SCALE GENOMIC DNA]</scope>
    <source>
        <strain evidence="7 8">NM26_J9</strain>
    </source>
</reference>
<evidence type="ECO:0000256" key="2">
    <source>
        <dbReference type="ARBA" id="ARBA00022763"/>
    </source>
</evidence>
<dbReference type="InterPro" id="IPR002818">
    <property type="entry name" value="DJ-1/PfpI"/>
</dbReference>
<dbReference type="GO" id="GO:0019243">
    <property type="term" value="P:methylglyoxal catabolic process to D-lactate via S-lactoyl-glutathione"/>
    <property type="evidence" value="ECO:0007669"/>
    <property type="project" value="TreeGrafter"/>
</dbReference>
<sequence length="288" mass="31698">MTELTKTPVRDRAEHNAYFPSDYSLSVYTSSKTDFTGFKFDKPYTGNKYKVLMVGADERYVQMKNGKYFSTGNHPVETLLPMLHIDKAGFEIDVATLSGNQVKFEMWAMPEEDQAVQEIYAKYLPKLEEPAKLSDILDVVTGPESPYVGVFFPGGHGALLNLPESKTVKALLQWAMKTDKQIVTLCHGPAALLAAAVDETDFLFAGYEMMVFPDSLDEGANQDIGYMPGKLKWLLAEKLTSLGVKVLNTDITGAVHKDRNVLTGDSPLAANNLGILAADELLAKYAEA</sequence>
<dbReference type="EMBL" id="SRYK01000042">
    <property type="protein sequence ID" value="TGY54450.1"/>
    <property type="molecule type" value="Genomic_DNA"/>
</dbReference>
<protein>
    <submittedName>
        <fullName evidence="7">Protein deglycase HchA</fullName>
        <ecNumber evidence="7">3.5.1.124</ecNumber>
    </submittedName>
</protein>
<name>A0A4V3RPC1_9LACO</name>
<evidence type="ECO:0000256" key="5">
    <source>
        <dbReference type="ARBA" id="ARBA00023204"/>
    </source>
</evidence>
<gene>
    <name evidence="7" type="primary">hchA</name>
    <name evidence="7" type="ORF">E5340_07930</name>
</gene>
<dbReference type="GO" id="GO:0005737">
    <property type="term" value="C:cytoplasm"/>
    <property type="evidence" value="ECO:0007669"/>
    <property type="project" value="TreeGrafter"/>
</dbReference>
<dbReference type="NCBIfam" id="NF003168">
    <property type="entry name" value="PRK04155.1"/>
    <property type="match status" value="1"/>
</dbReference>
<dbReference type="EC" id="3.5.1.124" evidence="7"/>
<dbReference type="AlphaFoldDB" id="A0A4V3RPC1"/>
<dbReference type="PIRSF" id="PIRSF037798">
    <property type="entry name" value="Chaperone_HchA"/>
    <property type="match status" value="1"/>
</dbReference>
<evidence type="ECO:0000259" key="6">
    <source>
        <dbReference type="Pfam" id="PF01965"/>
    </source>
</evidence>
<dbReference type="GO" id="GO:0019172">
    <property type="term" value="F:glyoxalase III activity"/>
    <property type="evidence" value="ECO:0007669"/>
    <property type="project" value="TreeGrafter"/>
</dbReference>
<evidence type="ECO:0000256" key="4">
    <source>
        <dbReference type="ARBA" id="ARBA00023016"/>
    </source>
</evidence>
<keyword evidence="4" id="KW-0346">Stress response</keyword>
<dbReference type="PANTHER" id="PTHR48094:SF20">
    <property type="entry name" value="PROTEIN_NUCLEIC ACID DEGLYCASE 1"/>
    <property type="match status" value="1"/>
</dbReference>
<dbReference type="PANTHER" id="PTHR48094">
    <property type="entry name" value="PROTEIN/NUCLEIC ACID DEGLYCASE DJ-1-RELATED"/>
    <property type="match status" value="1"/>
</dbReference>
<evidence type="ECO:0000313" key="7">
    <source>
        <dbReference type="EMBL" id="TGY54450.1"/>
    </source>
</evidence>
<evidence type="ECO:0000313" key="8">
    <source>
        <dbReference type="Proteomes" id="UP000306855"/>
    </source>
</evidence>
<feature type="domain" description="DJ-1/PfpI" evidence="6">
    <location>
        <begin position="75"/>
        <end position="197"/>
    </location>
</feature>
<keyword evidence="2" id="KW-0227">DNA damage</keyword>
<dbReference type="GO" id="GO:0036524">
    <property type="term" value="F:protein deglycase activity"/>
    <property type="evidence" value="ECO:0007669"/>
    <property type="project" value="UniProtKB-EC"/>
</dbReference>
<accession>A0A4V3RPC1</accession>
<comment type="caution">
    <text evidence="7">The sequence shown here is derived from an EMBL/GenBank/DDBJ whole genome shotgun (WGS) entry which is preliminary data.</text>
</comment>
<evidence type="ECO:0000256" key="1">
    <source>
        <dbReference type="ARBA" id="ARBA00022490"/>
    </source>
</evidence>
<keyword evidence="3 7" id="KW-0378">Hydrolase</keyword>
<dbReference type="Gene3D" id="3.40.50.880">
    <property type="match status" value="1"/>
</dbReference>
<evidence type="ECO:0000256" key="3">
    <source>
        <dbReference type="ARBA" id="ARBA00022801"/>
    </source>
</evidence>
<dbReference type="SUPFAM" id="SSF52317">
    <property type="entry name" value="Class I glutamine amidotransferase-like"/>
    <property type="match status" value="1"/>
</dbReference>
<keyword evidence="1" id="KW-0963">Cytoplasm</keyword>
<organism evidence="7 8">
    <name type="scientific">Ligilactobacillus murinus</name>
    <dbReference type="NCBI Taxonomy" id="1622"/>
    <lineage>
        <taxon>Bacteria</taxon>
        <taxon>Bacillati</taxon>
        <taxon>Bacillota</taxon>
        <taxon>Bacilli</taxon>
        <taxon>Lactobacillales</taxon>
        <taxon>Lactobacillaceae</taxon>
        <taxon>Ligilactobacillus</taxon>
    </lineage>
</organism>
<dbReference type="Proteomes" id="UP000306855">
    <property type="component" value="Unassembled WGS sequence"/>
</dbReference>
<keyword evidence="5" id="KW-0234">DNA repair</keyword>
<dbReference type="GO" id="GO:0006281">
    <property type="term" value="P:DNA repair"/>
    <property type="evidence" value="ECO:0007669"/>
    <property type="project" value="UniProtKB-KW"/>
</dbReference>
<dbReference type="InterPro" id="IPR050325">
    <property type="entry name" value="Prot/Nucl_acid_deglycase"/>
</dbReference>
<dbReference type="RefSeq" id="WP_135942254.1">
    <property type="nucleotide sequence ID" value="NZ_JAASIZ010000008.1"/>
</dbReference>
<proteinExistence type="predicted"/>